<dbReference type="RefSeq" id="WP_250872459.1">
    <property type="nucleotide sequence ID" value="NZ_JALXFV010000002.1"/>
</dbReference>
<accession>A0ABD6ARK5</accession>
<protein>
    <submittedName>
        <fullName evidence="1">Uncharacterized protein</fullName>
    </submittedName>
</protein>
<proteinExistence type="predicted"/>
<keyword evidence="2" id="KW-1185">Reference proteome</keyword>
<reference evidence="1 2" key="1">
    <citation type="journal article" date="2019" name="Int. J. Syst. Evol. Microbiol.">
        <title>The Global Catalogue of Microorganisms (GCM) 10K type strain sequencing project: providing services to taxonomists for standard genome sequencing and annotation.</title>
        <authorList>
            <consortium name="The Broad Institute Genomics Platform"/>
            <consortium name="The Broad Institute Genome Sequencing Center for Infectious Disease"/>
            <person name="Wu L."/>
            <person name="Ma J."/>
        </authorList>
    </citation>
    <scope>NUCLEOTIDE SEQUENCE [LARGE SCALE GENOMIC DNA]</scope>
    <source>
        <strain evidence="1 2">CGMCC 1.12563</strain>
    </source>
</reference>
<gene>
    <name evidence="1" type="ORF">ACFSBT_04200</name>
</gene>
<evidence type="ECO:0000313" key="1">
    <source>
        <dbReference type="EMBL" id="MFD1512481.1"/>
    </source>
</evidence>
<dbReference type="AlphaFoldDB" id="A0ABD6ARK5"/>
<evidence type="ECO:0000313" key="2">
    <source>
        <dbReference type="Proteomes" id="UP001597187"/>
    </source>
</evidence>
<comment type="caution">
    <text evidence="1">The sequence shown here is derived from an EMBL/GenBank/DDBJ whole genome shotgun (WGS) entry which is preliminary data.</text>
</comment>
<sequence>MPLTELGVTDRFAPDRVSVDLRRGPFEVNLQIRSAVEVFRFSVEDGVAELSERDCERSSERTRCWLRAVLRYVDIEEQWD</sequence>
<name>A0ABD6ARK5_9EURY</name>
<dbReference type="EMBL" id="JBHUDC010000002">
    <property type="protein sequence ID" value="MFD1512481.1"/>
    <property type="molecule type" value="Genomic_DNA"/>
</dbReference>
<organism evidence="1 2">
    <name type="scientific">Halomarina rubra</name>
    <dbReference type="NCBI Taxonomy" id="2071873"/>
    <lineage>
        <taxon>Archaea</taxon>
        <taxon>Methanobacteriati</taxon>
        <taxon>Methanobacteriota</taxon>
        <taxon>Stenosarchaea group</taxon>
        <taxon>Halobacteria</taxon>
        <taxon>Halobacteriales</taxon>
        <taxon>Natronomonadaceae</taxon>
        <taxon>Halomarina</taxon>
    </lineage>
</organism>
<dbReference type="Proteomes" id="UP001597187">
    <property type="component" value="Unassembled WGS sequence"/>
</dbReference>